<evidence type="ECO:0000313" key="2">
    <source>
        <dbReference type="Proteomes" id="UP000187550"/>
    </source>
</evidence>
<protein>
    <recommendedName>
        <fullName evidence="3">Lantibiotic biosynthesis dehydratase C-term</fullName>
    </recommendedName>
</protein>
<reference evidence="2" key="1">
    <citation type="submission" date="2017-01" db="EMBL/GenBank/DDBJ databases">
        <authorList>
            <person name="Varghese N."/>
            <person name="Submissions S."/>
        </authorList>
    </citation>
    <scope>NUCLEOTIDE SEQUENCE [LARGE SCALE GENOMIC DNA]</scope>
    <source>
        <strain evidence="2">MNA4</strain>
    </source>
</reference>
<evidence type="ECO:0000313" key="1">
    <source>
        <dbReference type="EMBL" id="SIT87204.1"/>
    </source>
</evidence>
<proteinExistence type="predicted"/>
<sequence>MKDVKIFNFNKAADTALVRTLITRARDIGVPYYISRSWESGPHLTVTFDGHAGEADLERFAGLMNGEAEKIPAEAGEQARIRSQYEKSAARIALLEGKAVPADMADHGTVRMADNRFDYHNPGLTRIIHDMRFELQRALEETYFRIQGDGEPAPVLMPLLFHHVAETYRESGKNKGYFSFISHVQGFFELAAKQGLPYSEPDFEKQFRIHAHDISTLDAKGDPHIEHWKEVWGKISESYKSEIRRHIDESYQETIQHSVRELESGFNNDFHRQFAAFFHRTGFLSDMEAINYRFMVNVLYLSLPFLKVSALKKQQFIYMAYRYNETLTSRTWREEIGI</sequence>
<dbReference type="AlphaFoldDB" id="A0A1U7PN76"/>
<organism evidence="1 2">
    <name type="scientific">Edaphobacillus lindanitolerans</name>
    <dbReference type="NCBI Taxonomy" id="550447"/>
    <lineage>
        <taxon>Bacteria</taxon>
        <taxon>Bacillati</taxon>
        <taxon>Bacillota</taxon>
        <taxon>Bacilli</taxon>
        <taxon>Bacillales</taxon>
        <taxon>Bacillaceae</taxon>
        <taxon>Edaphobacillus</taxon>
    </lineage>
</organism>
<dbReference type="EMBL" id="FTPL01000003">
    <property type="protein sequence ID" value="SIT87204.1"/>
    <property type="molecule type" value="Genomic_DNA"/>
</dbReference>
<accession>A0A1U7PN76</accession>
<dbReference type="OrthoDB" id="2445137at2"/>
<dbReference type="RefSeq" id="WP_076758637.1">
    <property type="nucleotide sequence ID" value="NZ_FTPL01000003.1"/>
</dbReference>
<name>A0A1U7PN76_9BACI</name>
<dbReference type="Proteomes" id="UP000187550">
    <property type="component" value="Unassembled WGS sequence"/>
</dbReference>
<dbReference type="STRING" id="550447.SAMN05428946_2009"/>
<evidence type="ECO:0008006" key="3">
    <source>
        <dbReference type="Google" id="ProtNLM"/>
    </source>
</evidence>
<gene>
    <name evidence="1" type="ORF">SAMN05428946_2009</name>
</gene>
<keyword evidence="2" id="KW-1185">Reference proteome</keyword>